<gene>
    <name evidence="1" type="ORF">BN2614_LOCUS3</name>
</gene>
<dbReference type="AlphaFoldDB" id="A0A9X9LV20"/>
<sequence length="60" mass="6563">MAPLCILDSWEPGPQRACVPTHGSLHSPWDPTKRNAISVPAGTESLHLLSSYCKHQLLTL</sequence>
<dbReference type="Proteomes" id="UP000269945">
    <property type="component" value="Unassembled WGS sequence"/>
</dbReference>
<reference evidence="1 2" key="1">
    <citation type="submission" date="2018-10" db="EMBL/GenBank/DDBJ databases">
        <authorList>
            <person name="Ekblom R."/>
            <person name="Jareborg N."/>
        </authorList>
    </citation>
    <scope>NUCLEOTIDE SEQUENCE [LARGE SCALE GENOMIC DNA]</scope>
    <source>
        <tissue evidence="1">Muscle</tissue>
    </source>
</reference>
<keyword evidence="2" id="KW-1185">Reference proteome</keyword>
<proteinExistence type="predicted"/>
<organism evidence="1 2">
    <name type="scientific">Gulo gulo</name>
    <name type="common">Wolverine</name>
    <name type="synonym">Gluton</name>
    <dbReference type="NCBI Taxonomy" id="48420"/>
    <lineage>
        <taxon>Eukaryota</taxon>
        <taxon>Metazoa</taxon>
        <taxon>Chordata</taxon>
        <taxon>Craniata</taxon>
        <taxon>Vertebrata</taxon>
        <taxon>Euteleostomi</taxon>
        <taxon>Mammalia</taxon>
        <taxon>Eutheria</taxon>
        <taxon>Laurasiatheria</taxon>
        <taxon>Carnivora</taxon>
        <taxon>Caniformia</taxon>
        <taxon>Musteloidea</taxon>
        <taxon>Mustelidae</taxon>
        <taxon>Guloninae</taxon>
        <taxon>Gulo</taxon>
    </lineage>
</organism>
<evidence type="ECO:0000313" key="1">
    <source>
        <dbReference type="EMBL" id="VCW97048.1"/>
    </source>
</evidence>
<feature type="non-terminal residue" evidence="1">
    <location>
        <position position="60"/>
    </location>
</feature>
<dbReference type="EMBL" id="CYRY02020387">
    <property type="protein sequence ID" value="VCW97048.1"/>
    <property type="molecule type" value="Genomic_DNA"/>
</dbReference>
<accession>A0A9X9LV20</accession>
<evidence type="ECO:0000313" key="2">
    <source>
        <dbReference type="Proteomes" id="UP000269945"/>
    </source>
</evidence>
<comment type="caution">
    <text evidence="1">The sequence shown here is derived from an EMBL/GenBank/DDBJ whole genome shotgun (WGS) entry which is preliminary data.</text>
</comment>
<name>A0A9X9LV20_GULGU</name>
<protein>
    <submittedName>
        <fullName evidence="1">Uncharacterized protein</fullName>
    </submittedName>
</protein>